<dbReference type="HOGENOM" id="CLU_072059_2_0_5"/>
<reference evidence="1 2" key="1">
    <citation type="journal article" date="2006" name="Genome Biol.">
        <title>The genome of Rhizobium leguminosarum has recognizable core and accessory components.</title>
        <authorList>
            <person name="Young J.W."/>
            <person name="Crossman L.C."/>
            <person name="Johnston A.W.B."/>
            <person name="Thomson N.R."/>
            <person name="Ghazoui Z.F."/>
            <person name="Hull K.H."/>
            <person name="Wexler M."/>
            <person name="Curson A.R.J."/>
            <person name="Todd J.D."/>
            <person name="Poole P.S."/>
            <person name="Mauchline T.H."/>
            <person name="East A.K."/>
            <person name="Quail M.A."/>
            <person name="Churcher C."/>
            <person name="Arrowsmith C."/>
            <person name="Cherevach A."/>
            <person name="Chillingworth T."/>
            <person name="Clarke K."/>
            <person name="Cronin A."/>
            <person name="Davis P."/>
            <person name="Fraser A."/>
            <person name="Hance Z."/>
            <person name="Hauser H."/>
            <person name="Jagels K."/>
            <person name="Moule S."/>
            <person name="Mungall K."/>
            <person name="Norbertczak H."/>
            <person name="Rabbinowitsch E."/>
            <person name="Sanders M."/>
            <person name="Simmonds M."/>
            <person name="Whitehead S."/>
            <person name="Parkhill J."/>
        </authorList>
    </citation>
    <scope>NUCLEOTIDE SEQUENCE [LARGE SCALE GENOMIC DNA]</scope>
    <source>
        <strain evidence="2">DSM 114642 / LMG 32736 / 3841</strain>
    </source>
</reference>
<dbReference type="EnsemblBacteria" id="CAK03165">
    <property type="protein sequence ID" value="CAK03165"/>
    <property type="gene ID" value="pRL110217"/>
</dbReference>
<evidence type="ECO:0008006" key="3">
    <source>
        <dbReference type="Google" id="ProtNLM"/>
    </source>
</evidence>
<name>Q1M6G9_RHIJ3</name>
<dbReference type="KEGG" id="rle:pRL110217"/>
<proteinExistence type="predicted"/>
<accession>Q1M6G9</accession>
<gene>
    <name evidence="1" type="ordered locus">pRL110217</name>
</gene>
<evidence type="ECO:0000313" key="1">
    <source>
        <dbReference type="EMBL" id="CAK03165.1"/>
    </source>
</evidence>
<organism evidence="1 2">
    <name type="scientific">Rhizobium johnstonii (strain DSM 114642 / LMG 32736 / 3841)</name>
    <name type="common">Rhizobium leguminosarum bv. viciae</name>
    <dbReference type="NCBI Taxonomy" id="216596"/>
    <lineage>
        <taxon>Bacteria</taxon>
        <taxon>Pseudomonadati</taxon>
        <taxon>Pseudomonadota</taxon>
        <taxon>Alphaproteobacteria</taxon>
        <taxon>Hyphomicrobiales</taxon>
        <taxon>Rhizobiaceae</taxon>
        <taxon>Rhizobium/Agrobacterium group</taxon>
        <taxon>Rhizobium</taxon>
        <taxon>Rhizobium johnstonii</taxon>
    </lineage>
</organism>
<dbReference type="AlphaFoldDB" id="Q1M6G9"/>
<dbReference type="Proteomes" id="UP000006575">
    <property type="component" value="Plasmid pRL11"/>
</dbReference>
<geneLocation type="plasmid" evidence="1 2">
    <name>pRL11</name>
</geneLocation>
<dbReference type="EMBL" id="AM236085">
    <property type="protein sequence ID" value="CAK03165.1"/>
    <property type="molecule type" value="Genomic_DNA"/>
</dbReference>
<keyword evidence="1" id="KW-0614">Plasmid</keyword>
<keyword evidence="2" id="KW-1185">Reference proteome</keyword>
<sequence>MTAAHSSVSNSIDPGDMVSFRRKPALRAGFNRIMEALMKKVASWVVLVVAPLGVWTGTAAAQSSEDLAKKLSNPIASLISVPFQFNYDHGYGPDDGDKATLNIQPVIPFKINEDWNVISRTILPVTWQNDIAGPSGTQFGLGDTTQSFFFSPSKPTESGIVWGVGPVFLLPTATDELLGSGKWGAGPTAVVLKQDGPWTYGFLGNHIWSFAGQSDREDVSSTFLQPFLSYTTKDAWTFSLNTESTYNWETNDWSVPINFAVAKLITIDKQPISLTAGIRYWAAAPDNGPEGLGFRVAVTFLFPK</sequence>
<evidence type="ECO:0000313" key="2">
    <source>
        <dbReference type="Proteomes" id="UP000006575"/>
    </source>
</evidence>
<protein>
    <recommendedName>
        <fullName evidence="3">Transporter</fullName>
    </recommendedName>
</protein>